<evidence type="ECO:0000256" key="1">
    <source>
        <dbReference type="SAM" id="MobiDB-lite"/>
    </source>
</evidence>
<dbReference type="EMBL" id="JBFDAA010000002">
    <property type="protein sequence ID" value="KAL1139860.1"/>
    <property type="molecule type" value="Genomic_DNA"/>
</dbReference>
<feature type="signal peptide" evidence="2">
    <location>
        <begin position="1"/>
        <end position="21"/>
    </location>
</feature>
<proteinExistence type="predicted"/>
<feature type="chain" id="PRO_5044835996" evidence="2">
    <location>
        <begin position="22"/>
        <end position="168"/>
    </location>
</feature>
<reference evidence="3 4" key="1">
    <citation type="submission" date="2024-07" db="EMBL/GenBank/DDBJ databases">
        <title>Chromosome-level genome assembly of the water stick insect Ranatra chinensis (Heteroptera: Nepidae).</title>
        <authorList>
            <person name="Liu X."/>
        </authorList>
    </citation>
    <scope>NUCLEOTIDE SEQUENCE [LARGE SCALE GENOMIC DNA]</scope>
    <source>
        <strain evidence="3">Cailab_2021Rc</strain>
        <tissue evidence="3">Muscle</tissue>
    </source>
</reference>
<organism evidence="3 4">
    <name type="scientific">Ranatra chinensis</name>
    <dbReference type="NCBI Taxonomy" id="642074"/>
    <lineage>
        <taxon>Eukaryota</taxon>
        <taxon>Metazoa</taxon>
        <taxon>Ecdysozoa</taxon>
        <taxon>Arthropoda</taxon>
        <taxon>Hexapoda</taxon>
        <taxon>Insecta</taxon>
        <taxon>Pterygota</taxon>
        <taxon>Neoptera</taxon>
        <taxon>Paraneoptera</taxon>
        <taxon>Hemiptera</taxon>
        <taxon>Heteroptera</taxon>
        <taxon>Panheteroptera</taxon>
        <taxon>Nepomorpha</taxon>
        <taxon>Nepidae</taxon>
        <taxon>Ranatrinae</taxon>
        <taxon>Ranatra</taxon>
    </lineage>
</organism>
<evidence type="ECO:0000313" key="4">
    <source>
        <dbReference type="Proteomes" id="UP001558652"/>
    </source>
</evidence>
<dbReference type="Proteomes" id="UP001558652">
    <property type="component" value="Unassembled WGS sequence"/>
</dbReference>
<keyword evidence="4" id="KW-1185">Reference proteome</keyword>
<dbReference type="AlphaFoldDB" id="A0ABD0YV76"/>
<keyword evidence="2" id="KW-0732">Signal</keyword>
<accession>A0ABD0YV76</accession>
<protein>
    <submittedName>
        <fullName evidence="3">Uncharacterized protein</fullName>
    </submittedName>
</protein>
<sequence length="168" mass="18009">MNVYSWRLLLVVLVGAGLAVCSPLGSSQKEDEVTSKSGGEAKSRHTRQIAFLPFIAVPPVYQVHQVILVQPDRCSSRPGLEDRFGQVDGNGPATEGPAPPTPEEPSKCVWSIVACCAPGSRNIRYSCFELLGCPGAFWDTNPCDEKVVAAAANTALRFYEGNSTSNKP</sequence>
<evidence type="ECO:0000256" key="2">
    <source>
        <dbReference type="SAM" id="SignalP"/>
    </source>
</evidence>
<feature type="region of interest" description="Disordered" evidence="1">
    <location>
        <begin position="77"/>
        <end position="104"/>
    </location>
</feature>
<name>A0ABD0YV76_9HEMI</name>
<comment type="caution">
    <text evidence="3">The sequence shown here is derived from an EMBL/GenBank/DDBJ whole genome shotgun (WGS) entry which is preliminary data.</text>
</comment>
<evidence type="ECO:0000313" key="3">
    <source>
        <dbReference type="EMBL" id="KAL1139860.1"/>
    </source>
</evidence>
<gene>
    <name evidence="3" type="ORF">AAG570_006837</name>
</gene>